<feature type="region of interest" description="Disordered" evidence="1">
    <location>
        <begin position="877"/>
        <end position="915"/>
    </location>
</feature>
<dbReference type="InterPro" id="IPR029044">
    <property type="entry name" value="Nucleotide-diphossugar_trans"/>
</dbReference>
<dbReference type="Gene3D" id="3.90.550.10">
    <property type="entry name" value="Spore Coat Polysaccharide Biosynthesis Protein SpsA, Chain A"/>
    <property type="match status" value="1"/>
</dbReference>
<name>A0A7M2WRV5_9BACT</name>
<evidence type="ECO:0000313" key="5">
    <source>
        <dbReference type="Proteomes" id="UP000593765"/>
    </source>
</evidence>
<dbReference type="EMBL" id="CP063458">
    <property type="protein sequence ID" value="QOV88275.1"/>
    <property type="molecule type" value="Genomic_DNA"/>
</dbReference>
<keyword evidence="2" id="KW-1133">Transmembrane helix</keyword>
<feature type="compositionally biased region" description="Basic and acidic residues" evidence="1">
    <location>
        <begin position="895"/>
        <end position="915"/>
    </location>
</feature>
<dbReference type="InterPro" id="IPR017853">
    <property type="entry name" value="GH"/>
</dbReference>
<feature type="domain" description="Glycosyltransferase 2-like" evidence="3">
    <location>
        <begin position="343"/>
        <end position="454"/>
    </location>
</feature>
<organism evidence="4 5">
    <name type="scientific">Humisphaera borealis</name>
    <dbReference type="NCBI Taxonomy" id="2807512"/>
    <lineage>
        <taxon>Bacteria</taxon>
        <taxon>Pseudomonadati</taxon>
        <taxon>Planctomycetota</taxon>
        <taxon>Phycisphaerae</taxon>
        <taxon>Tepidisphaerales</taxon>
        <taxon>Tepidisphaeraceae</taxon>
        <taxon>Humisphaera</taxon>
    </lineage>
</organism>
<evidence type="ECO:0000256" key="2">
    <source>
        <dbReference type="SAM" id="Phobius"/>
    </source>
</evidence>
<dbReference type="AlphaFoldDB" id="A0A7M2WRV5"/>
<dbReference type="PANTHER" id="PTHR43685">
    <property type="entry name" value="GLYCOSYLTRANSFERASE"/>
    <property type="match status" value="1"/>
</dbReference>
<reference evidence="4 5" key="1">
    <citation type="submission" date="2020-10" db="EMBL/GenBank/DDBJ databases">
        <title>Wide distribution of Phycisphaera-like planctomycetes from WD2101 soil group in peatlands and genome analysis of the first cultivated representative.</title>
        <authorList>
            <person name="Dedysh S.N."/>
            <person name="Beletsky A.V."/>
            <person name="Ivanova A."/>
            <person name="Kulichevskaya I.S."/>
            <person name="Suzina N.E."/>
            <person name="Philippov D.A."/>
            <person name="Rakitin A.L."/>
            <person name="Mardanov A.V."/>
            <person name="Ravin N.V."/>
        </authorList>
    </citation>
    <scope>NUCLEOTIDE SEQUENCE [LARGE SCALE GENOMIC DNA]</scope>
    <source>
        <strain evidence="4 5">M1803</strain>
    </source>
</reference>
<protein>
    <submittedName>
        <fullName evidence="4">Glycosyltransferase</fullName>
    </submittedName>
</protein>
<proteinExistence type="predicted"/>
<dbReference type="Gene3D" id="3.20.20.80">
    <property type="entry name" value="Glycosidases"/>
    <property type="match status" value="1"/>
</dbReference>
<dbReference type="Pfam" id="PF00535">
    <property type="entry name" value="Glycos_transf_2"/>
    <property type="match status" value="1"/>
</dbReference>
<accession>A0A7M2WRV5</accession>
<feature type="transmembrane region" description="Helical" evidence="2">
    <location>
        <begin position="807"/>
        <end position="827"/>
    </location>
</feature>
<dbReference type="PANTHER" id="PTHR43685:SF2">
    <property type="entry name" value="GLYCOSYLTRANSFERASE 2-LIKE DOMAIN-CONTAINING PROTEIN"/>
    <property type="match status" value="1"/>
</dbReference>
<evidence type="ECO:0000256" key="1">
    <source>
        <dbReference type="SAM" id="MobiDB-lite"/>
    </source>
</evidence>
<feature type="compositionally biased region" description="Polar residues" evidence="1">
    <location>
        <begin position="13"/>
        <end position="25"/>
    </location>
</feature>
<dbReference type="InterPro" id="IPR050834">
    <property type="entry name" value="Glycosyltransf_2"/>
</dbReference>
<dbReference type="SUPFAM" id="SSF51445">
    <property type="entry name" value="(Trans)glycosidases"/>
    <property type="match status" value="1"/>
</dbReference>
<dbReference type="RefSeq" id="WP_206291250.1">
    <property type="nucleotide sequence ID" value="NZ_CP063458.1"/>
</dbReference>
<gene>
    <name evidence="4" type="ORF">IPV69_18730</name>
</gene>
<dbReference type="SUPFAM" id="SSF53448">
    <property type="entry name" value="Nucleotide-diphospho-sugar transferases"/>
    <property type="match status" value="1"/>
</dbReference>
<feature type="region of interest" description="Disordered" evidence="1">
    <location>
        <begin position="1"/>
        <end position="25"/>
    </location>
</feature>
<keyword evidence="5" id="KW-1185">Reference proteome</keyword>
<keyword evidence="2" id="KW-0812">Transmembrane</keyword>
<keyword evidence="2" id="KW-0472">Membrane</keyword>
<dbReference type="Proteomes" id="UP000593765">
    <property type="component" value="Chromosome"/>
</dbReference>
<dbReference type="KEGG" id="hbs:IPV69_18730"/>
<feature type="transmembrane region" description="Helical" evidence="2">
    <location>
        <begin position="625"/>
        <end position="648"/>
    </location>
</feature>
<sequence>MTVVTTGPVLRTEPTSGTTMVRQSDVTTGRKRVIEAPANRVRRDGKFFRLGEEKFYVKGVTYGPFAPDANGSHFANRAQTRKDFEQILELGGNCVRIYYVPPSWFLELAREMGIKIFLDVSWPKNLAFVDDPEVAEQARAAVRDCARRCGNHPAVMAISVVNEIPPELVRFMTAARVEAFIDELVAIVKEEAPHCLATFANFPTTEYLRPRAIDFCCFNVYLDYEPQLRNYLARLQMIAGELPLMLGEYGVDTHQSYSEEQQATMLSTQLKATFDEGAVGTFVFSYTDDWYVHNWQIEDWKFGVTRRERDDDGYRIKKPSFAAVQDVFRRAPQVTDLKLPKCSVIICSYNGASTVESCVASMGKIRYHLPDGTPNYEVVFVDDGSKDNTQEILAKFKDCPWLVNIKQKNMGLSYARNVGAQAATGEIIVYTDSDCEADEDWLYFVALAMVRSNHVGMGGPNLIPDEGSWVADCVGLSPGGPTHVMINDREAEHVPGCNMSFYKYAWEQVNGFDPQYRAAGDDVDFIWRLQHLGYSIGFSPAAQVWHYRRNTVQAYLKQQRGYGIAEALLKYKHPDHFNTLGASHWRGRIYGGEEIGIKVGGDVIYHGLFGTGLFQTIYRKPASMIAMMLMSIEWHLLTGFMAILGLAFGPLLWVALWMFLTPIVLACIAAYQAPRPRHAHRFSKPLIAYLHYRQPIVRGWARYSVRLKSKVMDAQARGYKRRNELPFDLYDRDTLKYWSKEHGRLKLMDEVIAEIRKKGWRVRVDSGWEGWDLEIYGSRYTKIRITTATEDHHGVGKLTRVRVHPMMSTFCTVLLWASCILGGLLLLQDYLWPFSRTAALIPVAWWTMYLVNRWRVTVPVLGMIDEVAERSGYWPVYPKKPEKPSIETGVPQPVRKKESQREDDKVHLPEDAVVA</sequence>
<dbReference type="InterPro" id="IPR001173">
    <property type="entry name" value="Glyco_trans_2-like"/>
</dbReference>
<evidence type="ECO:0000259" key="3">
    <source>
        <dbReference type="Pfam" id="PF00535"/>
    </source>
</evidence>
<evidence type="ECO:0000313" key="4">
    <source>
        <dbReference type="EMBL" id="QOV88275.1"/>
    </source>
</evidence>